<dbReference type="PANTHER" id="PTHR45797:SF1">
    <property type="entry name" value="HELICASE ARIP4"/>
    <property type="match status" value="1"/>
</dbReference>
<keyword evidence="10" id="KW-0238">DNA-binding</keyword>
<keyword evidence="5" id="KW-0863">Zinc-finger</keyword>
<feature type="domain" description="CW-type" evidence="12">
    <location>
        <begin position="625"/>
        <end position="680"/>
    </location>
</feature>
<evidence type="ECO:0000259" key="13">
    <source>
        <dbReference type="PROSITE" id="PS51192"/>
    </source>
</evidence>
<keyword evidence="3" id="KW-0479">Metal-binding</keyword>
<dbReference type="EMBL" id="CAICTM010000115">
    <property type="protein sequence ID" value="CAB9501707.1"/>
    <property type="molecule type" value="Genomic_DNA"/>
</dbReference>
<dbReference type="PROSITE" id="PS51194">
    <property type="entry name" value="HELICASE_CTER"/>
    <property type="match status" value="1"/>
</dbReference>
<dbReference type="Gene3D" id="3.40.50.10810">
    <property type="entry name" value="Tandem AAA-ATPase domain"/>
    <property type="match status" value="1"/>
</dbReference>
<dbReference type="Gene3D" id="3.30.40.100">
    <property type="match status" value="1"/>
</dbReference>
<comment type="subcellular location">
    <subcellularLocation>
        <location evidence="1">Nucleus</location>
    </subcellularLocation>
</comment>
<keyword evidence="8" id="KW-0862">Zinc</keyword>
<dbReference type="InterPro" id="IPR044574">
    <property type="entry name" value="ARIP4-like"/>
</dbReference>
<dbReference type="Pfam" id="PF00176">
    <property type="entry name" value="SNF2-rel_dom"/>
    <property type="match status" value="1"/>
</dbReference>
<keyword evidence="11" id="KW-0539">Nucleus</keyword>
<keyword evidence="6" id="KW-0378">Hydrolase</keyword>
<dbReference type="Pfam" id="PF07496">
    <property type="entry name" value="zf-CW"/>
    <property type="match status" value="1"/>
</dbReference>
<name>A0A9N8DEC8_9STRA</name>
<evidence type="ECO:0000313" key="16">
    <source>
        <dbReference type="Proteomes" id="UP001153069"/>
    </source>
</evidence>
<dbReference type="Proteomes" id="UP001153069">
    <property type="component" value="Unassembled WGS sequence"/>
</dbReference>
<dbReference type="SMART" id="SM00487">
    <property type="entry name" value="DEXDc"/>
    <property type="match status" value="1"/>
</dbReference>
<dbReference type="PANTHER" id="PTHR45797">
    <property type="entry name" value="RAD54-LIKE"/>
    <property type="match status" value="1"/>
</dbReference>
<dbReference type="InterPro" id="IPR038718">
    <property type="entry name" value="SNF2-like_sf"/>
</dbReference>
<evidence type="ECO:0000256" key="8">
    <source>
        <dbReference type="ARBA" id="ARBA00022833"/>
    </source>
</evidence>
<dbReference type="GO" id="GO:0005634">
    <property type="term" value="C:nucleus"/>
    <property type="evidence" value="ECO:0007669"/>
    <property type="project" value="UniProtKB-SubCell"/>
</dbReference>
<evidence type="ECO:0000256" key="5">
    <source>
        <dbReference type="ARBA" id="ARBA00022771"/>
    </source>
</evidence>
<dbReference type="InterPro" id="IPR001650">
    <property type="entry name" value="Helicase_C-like"/>
</dbReference>
<dbReference type="InterPro" id="IPR000330">
    <property type="entry name" value="SNF2_N"/>
</dbReference>
<evidence type="ECO:0000256" key="4">
    <source>
        <dbReference type="ARBA" id="ARBA00022741"/>
    </source>
</evidence>
<dbReference type="PROSITE" id="PS51050">
    <property type="entry name" value="ZF_CW"/>
    <property type="match status" value="1"/>
</dbReference>
<evidence type="ECO:0000256" key="11">
    <source>
        <dbReference type="ARBA" id="ARBA00023242"/>
    </source>
</evidence>
<evidence type="ECO:0000313" key="15">
    <source>
        <dbReference type="EMBL" id="CAB9501707.1"/>
    </source>
</evidence>
<evidence type="ECO:0000256" key="9">
    <source>
        <dbReference type="ARBA" id="ARBA00022840"/>
    </source>
</evidence>
<dbReference type="GO" id="GO:0004386">
    <property type="term" value="F:helicase activity"/>
    <property type="evidence" value="ECO:0007669"/>
    <property type="project" value="UniProtKB-KW"/>
</dbReference>
<dbReference type="InterPro" id="IPR049730">
    <property type="entry name" value="SNF2/RAD54-like_C"/>
</dbReference>
<dbReference type="OrthoDB" id="2020972at2759"/>
<evidence type="ECO:0000256" key="7">
    <source>
        <dbReference type="ARBA" id="ARBA00022806"/>
    </source>
</evidence>
<comment type="similarity">
    <text evidence="2">Belongs to the SNF2/RAD54 helicase family.</text>
</comment>
<dbReference type="GO" id="GO:0016887">
    <property type="term" value="F:ATP hydrolysis activity"/>
    <property type="evidence" value="ECO:0007669"/>
    <property type="project" value="InterPro"/>
</dbReference>
<dbReference type="SMART" id="SM00490">
    <property type="entry name" value="HELICc"/>
    <property type="match status" value="1"/>
</dbReference>
<gene>
    <name evidence="15" type="ORF">SEMRO_116_G057000.1</name>
</gene>
<evidence type="ECO:0000256" key="6">
    <source>
        <dbReference type="ARBA" id="ARBA00022801"/>
    </source>
</evidence>
<comment type="caution">
    <text evidence="15">The sequence shown here is derived from an EMBL/GenBank/DDBJ whole genome shotgun (WGS) entry which is preliminary data.</text>
</comment>
<sequence>MSCCKKCGTTDNVVPQVGFCPKCLQAFMSQSSTQLGQHHATHDSNAWLLRLSSTAHDPASEVRKVCVDNDIGKNLQPHQKEGVDFIWENGFSDCNYFLDGDESQIGGCILAHYMGLGKSLTLITLLHTALTCTSLVSSATNKPLFRTVLLIAPANTLTNWENEVEKWTGELERPLRIVNLGKAKAGYQASEIKKWTRDGGLLVMSDSLFLKLADTLLKIAQPDVLALDEAHTMLKRSGNKGYKKLHDIRTKRRILLTGTPMQNNVTEYFHMVEFIRPGVIEVQSGHEFEKVFREPIERGLPSDAADEDKLVSLQQQLDLKRKVDPYVHRKSATVLRDQLPPLYDTLLDLHPTRIQTKLAKVYKRQQHEGDKNFFKMYAALSPMYNHPGCLKLIKGKKGKEETWKQYDDVVDDEDLWFMDDGLKKSEFNGMHKCRNSPKLIILAHILATAVRDGDKTLVYSKDLNTLSIVEWFLSQSDWTKHVTSLKHKSFAGLKLGGWKKGKDFVRIDGGVDSGRRGSLVEKFNGDPNVKVFTISCLAGGIGINLCSASVVVLLDNHFNPSVSDQCISRAHRYGQKKPVRCFRLAMKGTMEAKIYARSVNKSGVAQQVIDGNFSEKHFHFSAEELEDLKDFKSSVECSRCGKWRSFPADQDLPDQDANWYCEMNTDQRYNSCTIPVEAALLEHYRGQSRVQEDGLLRHLLRVVNPKTMKKEIVASHTPVEIIHESDCSCEDAIAKLEGEIADQKKKIALQGRGVAASRSDGAAVVVVQPKLEAMPQLPGAGGAPQEIVDLTLFDEPDSKRPKVAV</sequence>
<proteinExistence type="inferred from homology"/>
<evidence type="ECO:0000259" key="14">
    <source>
        <dbReference type="PROSITE" id="PS51194"/>
    </source>
</evidence>
<accession>A0A9N8DEC8</accession>
<dbReference type="InterPro" id="IPR011124">
    <property type="entry name" value="Znf_CW"/>
</dbReference>
<evidence type="ECO:0000259" key="12">
    <source>
        <dbReference type="PROSITE" id="PS51050"/>
    </source>
</evidence>
<keyword evidence="16" id="KW-1185">Reference proteome</keyword>
<dbReference type="InterPro" id="IPR027417">
    <property type="entry name" value="P-loop_NTPase"/>
</dbReference>
<dbReference type="GO" id="GO:0008270">
    <property type="term" value="F:zinc ion binding"/>
    <property type="evidence" value="ECO:0007669"/>
    <property type="project" value="UniProtKB-KW"/>
</dbReference>
<dbReference type="AlphaFoldDB" id="A0A9N8DEC8"/>
<evidence type="ECO:0000256" key="2">
    <source>
        <dbReference type="ARBA" id="ARBA00007025"/>
    </source>
</evidence>
<evidence type="ECO:0000256" key="1">
    <source>
        <dbReference type="ARBA" id="ARBA00004123"/>
    </source>
</evidence>
<dbReference type="InterPro" id="IPR014001">
    <property type="entry name" value="Helicase_ATP-bd"/>
</dbReference>
<keyword evidence="9" id="KW-0067">ATP-binding</keyword>
<keyword evidence="7" id="KW-0347">Helicase</keyword>
<feature type="domain" description="Helicase ATP-binding" evidence="13">
    <location>
        <begin position="99"/>
        <end position="278"/>
    </location>
</feature>
<dbReference type="SUPFAM" id="SSF52540">
    <property type="entry name" value="P-loop containing nucleoside triphosphate hydrolases"/>
    <property type="match status" value="2"/>
</dbReference>
<keyword evidence="4" id="KW-0547">Nucleotide-binding</keyword>
<dbReference type="Pfam" id="PF00271">
    <property type="entry name" value="Helicase_C"/>
    <property type="match status" value="1"/>
</dbReference>
<protein>
    <submittedName>
        <fullName evidence="15">ISWI chromatin-remodeling complex ATPase ISW2</fullName>
    </submittedName>
</protein>
<dbReference type="CDD" id="cd18793">
    <property type="entry name" value="SF2_C_SNF"/>
    <property type="match status" value="1"/>
</dbReference>
<evidence type="ECO:0000256" key="3">
    <source>
        <dbReference type="ARBA" id="ARBA00022723"/>
    </source>
</evidence>
<organism evidence="15 16">
    <name type="scientific">Seminavis robusta</name>
    <dbReference type="NCBI Taxonomy" id="568900"/>
    <lineage>
        <taxon>Eukaryota</taxon>
        <taxon>Sar</taxon>
        <taxon>Stramenopiles</taxon>
        <taxon>Ochrophyta</taxon>
        <taxon>Bacillariophyta</taxon>
        <taxon>Bacillariophyceae</taxon>
        <taxon>Bacillariophycidae</taxon>
        <taxon>Naviculales</taxon>
        <taxon>Naviculaceae</taxon>
        <taxon>Seminavis</taxon>
    </lineage>
</organism>
<evidence type="ECO:0000256" key="10">
    <source>
        <dbReference type="ARBA" id="ARBA00023125"/>
    </source>
</evidence>
<dbReference type="GO" id="GO:0003677">
    <property type="term" value="F:DNA binding"/>
    <property type="evidence" value="ECO:0007669"/>
    <property type="project" value="UniProtKB-KW"/>
</dbReference>
<dbReference type="Gene3D" id="3.40.50.300">
    <property type="entry name" value="P-loop containing nucleotide triphosphate hydrolases"/>
    <property type="match status" value="1"/>
</dbReference>
<dbReference type="GO" id="GO:0005524">
    <property type="term" value="F:ATP binding"/>
    <property type="evidence" value="ECO:0007669"/>
    <property type="project" value="UniProtKB-KW"/>
</dbReference>
<reference evidence="15" key="1">
    <citation type="submission" date="2020-06" db="EMBL/GenBank/DDBJ databases">
        <authorList>
            <consortium name="Plant Systems Biology data submission"/>
        </authorList>
    </citation>
    <scope>NUCLEOTIDE SEQUENCE</scope>
    <source>
        <strain evidence="15">D6</strain>
    </source>
</reference>
<feature type="domain" description="Helicase C-terminal" evidence="14">
    <location>
        <begin position="441"/>
        <end position="626"/>
    </location>
</feature>
<dbReference type="PROSITE" id="PS51192">
    <property type="entry name" value="HELICASE_ATP_BIND_1"/>
    <property type="match status" value="1"/>
</dbReference>